<accession>A0AAE1ALW6</accession>
<comment type="caution">
    <text evidence="5">The sequence shown here is derived from an EMBL/GenBank/DDBJ whole genome shotgun (WGS) entry which is preliminary data.</text>
</comment>
<keyword evidence="2" id="KW-0812">Transmembrane</keyword>
<feature type="compositionally biased region" description="Polar residues" evidence="1">
    <location>
        <begin position="743"/>
        <end position="752"/>
    </location>
</feature>
<feature type="region of interest" description="Disordered" evidence="1">
    <location>
        <begin position="803"/>
        <end position="830"/>
    </location>
</feature>
<evidence type="ECO:0000256" key="2">
    <source>
        <dbReference type="SAM" id="Phobius"/>
    </source>
</evidence>
<dbReference type="PROSITE" id="PS00022">
    <property type="entry name" value="EGF_1"/>
    <property type="match status" value="1"/>
</dbReference>
<keyword evidence="6" id="KW-1185">Reference proteome</keyword>
<dbReference type="PROSITE" id="PS01186">
    <property type="entry name" value="EGF_2"/>
    <property type="match status" value="1"/>
</dbReference>
<evidence type="ECO:0000313" key="6">
    <source>
        <dbReference type="Proteomes" id="UP001283361"/>
    </source>
</evidence>
<dbReference type="EMBL" id="JAWDGP010001550">
    <property type="protein sequence ID" value="KAK3790310.1"/>
    <property type="molecule type" value="Genomic_DNA"/>
</dbReference>
<name>A0AAE1ALW6_9GAST</name>
<feature type="domain" description="EGF-like" evidence="3 4">
    <location>
        <begin position="441"/>
        <end position="452"/>
    </location>
</feature>
<evidence type="ECO:0000313" key="5">
    <source>
        <dbReference type="EMBL" id="KAK3790310.1"/>
    </source>
</evidence>
<dbReference type="InterPro" id="IPR000742">
    <property type="entry name" value="EGF"/>
</dbReference>
<keyword evidence="2" id="KW-1133">Transmembrane helix</keyword>
<dbReference type="AlphaFoldDB" id="A0AAE1ALW6"/>
<feature type="region of interest" description="Disordered" evidence="1">
    <location>
        <begin position="1016"/>
        <end position="1053"/>
    </location>
</feature>
<keyword evidence="2" id="KW-0472">Membrane</keyword>
<evidence type="ECO:0000259" key="3">
    <source>
        <dbReference type="PROSITE" id="PS00022"/>
    </source>
</evidence>
<organism evidence="5 6">
    <name type="scientific">Elysia crispata</name>
    <name type="common">lettuce slug</name>
    <dbReference type="NCBI Taxonomy" id="231223"/>
    <lineage>
        <taxon>Eukaryota</taxon>
        <taxon>Metazoa</taxon>
        <taxon>Spiralia</taxon>
        <taxon>Lophotrochozoa</taxon>
        <taxon>Mollusca</taxon>
        <taxon>Gastropoda</taxon>
        <taxon>Heterobranchia</taxon>
        <taxon>Euthyneura</taxon>
        <taxon>Panpulmonata</taxon>
        <taxon>Sacoglossa</taxon>
        <taxon>Placobranchoidea</taxon>
        <taxon>Plakobranchidae</taxon>
        <taxon>Elysia</taxon>
    </lineage>
</organism>
<feature type="transmembrane region" description="Helical" evidence="2">
    <location>
        <begin position="1099"/>
        <end position="1123"/>
    </location>
</feature>
<evidence type="ECO:0000259" key="4">
    <source>
        <dbReference type="PROSITE" id="PS01186"/>
    </source>
</evidence>
<reference evidence="5" key="1">
    <citation type="journal article" date="2023" name="G3 (Bethesda)">
        <title>A reference genome for the long-term kleptoplast-retaining sea slug Elysia crispata morphotype clarki.</title>
        <authorList>
            <person name="Eastman K.E."/>
            <person name="Pendleton A.L."/>
            <person name="Shaikh M.A."/>
            <person name="Suttiyut T."/>
            <person name="Ogas R."/>
            <person name="Tomko P."/>
            <person name="Gavelis G."/>
            <person name="Widhalm J.R."/>
            <person name="Wisecaver J.H."/>
        </authorList>
    </citation>
    <scope>NUCLEOTIDE SEQUENCE</scope>
    <source>
        <strain evidence="5">ECLA1</strain>
    </source>
</reference>
<sequence length="1129" mass="121384">MSFDYIEFSGGFHKVQITAVTGWDLDDSPCGQPCDEGDVGKSTREPRDKIIQSTGSENHFGEWHLEIMGHNGKNVERNITSEVNRKIEGQVTYVSVQKPLWMQEVASFELDVEDCKYVDVIFSGCSWVDLQMQDCTVSNCRFYLQQKIKFGVRNDTGAPNNSPRVLYQAVNSIEPNKESHVPVTVMDVDGDNFLCKKAMFKLISFPQIRSLSVDDNCTVTVDSTGYSERSWGMVNIVVQDKPKADITMGGVSFPASSPRVLSQIPVQFLVQVASSSPPEIVAPTACFTKSGNKQPISVDAGSSLRIPVYARPNPKAPAGTGIQDLKVTCLPTPATPLIVDKTSTKFDGIVWSSDLLWETVPFSTPSKGQVGVAGEKTTKYLLQVFARDSQGFDSEGCSLQVEVKESHDNCTCKNDGLCHSTHSLSPVSTPSSPSDLLKQTCYCPLGFSGDDCSLGDTDPKPKVPTFDDIAGIPNGGLIQCEENSQCVFAIHLIGRFPEEPPLLNKAPKSPELEVRFGDTVSETSTSLAGNRFVTTAVITTGPPGLYKFCVNAVDSSRRSRISATYCYHVRVVPRHAGSKPGIAFIPPTPPDGSEIPCPKNLQRCSLLMYTDSLSSGKCPDVQSVDSKTALVVISSPMSVNATVCVSQILLFSTGGRACIEVNVIDFSSPTSVMGEKRCYTVKPIEQTASRICRYAGCNKALGACLATPDKSLTECVCHEHLLNQLDEKCYAVPLVPVNPNNPGSSVGATPQKTPTGGNNPTTTLTTVISNGVGGSDYKTPVKPRKTSFTHPFVSTTTANSDLTTEKQVNGGSSVTTANPSKSNIIGNSPPTVDPKKLFTVDNTAMTVNLGKSITFGNSASTENPRMTIDDLYTTVNQAISGAIDSPVSSLKSWKSTTTYNPLTTENPENSVNIADSITKFIHTNSTTESASFVDPDDTVKTKKGNTQASLTTVRVISTTNLGTSFKGDGSVTAGQTRKSAVSYNSDATAIPTKLLPVDPGNSVTLDSSMRKVVPGNFLTTPSHSDSTMGKFGNGKGKDSNLVPEKSQDDTESSNRLRLCSSESEWSKAFQEFRVKCTCLDTITGQGKVVIRPRISIERLLHTFLIGLGVSSALLALVTLKYIVLSKKSK</sequence>
<proteinExistence type="predicted"/>
<gene>
    <name evidence="5" type="ORF">RRG08_034870</name>
</gene>
<evidence type="ECO:0000256" key="1">
    <source>
        <dbReference type="SAM" id="MobiDB-lite"/>
    </source>
</evidence>
<feature type="compositionally biased region" description="Polar residues" evidence="1">
    <location>
        <begin position="1017"/>
        <end position="1027"/>
    </location>
</feature>
<feature type="region of interest" description="Disordered" evidence="1">
    <location>
        <begin position="741"/>
        <end position="761"/>
    </location>
</feature>
<dbReference type="Proteomes" id="UP001283361">
    <property type="component" value="Unassembled WGS sequence"/>
</dbReference>
<protein>
    <recommendedName>
        <fullName evidence="3 4">EGF-like domain-containing protein</fullName>
    </recommendedName>
</protein>